<evidence type="ECO:0000256" key="1">
    <source>
        <dbReference type="SAM" id="MobiDB-lite"/>
    </source>
</evidence>
<keyword evidence="3" id="KW-1185">Reference proteome</keyword>
<feature type="compositionally biased region" description="Low complexity" evidence="1">
    <location>
        <begin position="55"/>
        <end position="72"/>
    </location>
</feature>
<name>A0A6A6AVT9_9PEZI</name>
<gene>
    <name evidence="2" type="ORF">K452DRAFT_293470</name>
</gene>
<dbReference type="Proteomes" id="UP000799438">
    <property type="component" value="Unassembled WGS sequence"/>
</dbReference>
<dbReference type="RefSeq" id="XP_033390804.1">
    <property type="nucleotide sequence ID" value="XM_033541578.1"/>
</dbReference>
<dbReference type="GeneID" id="54299074"/>
<dbReference type="EMBL" id="ML995722">
    <property type="protein sequence ID" value="KAF2135085.1"/>
    <property type="molecule type" value="Genomic_DNA"/>
</dbReference>
<reference evidence="2" key="1">
    <citation type="journal article" date="2020" name="Stud. Mycol.">
        <title>101 Dothideomycetes genomes: a test case for predicting lifestyles and emergence of pathogens.</title>
        <authorList>
            <person name="Haridas S."/>
            <person name="Albert R."/>
            <person name="Binder M."/>
            <person name="Bloem J."/>
            <person name="Labutti K."/>
            <person name="Salamov A."/>
            <person name="Andreopoulos B."/>
            <person name="Baker S."/>
            <person name="Barry K."/>
            <person name="Bills G."/>
            <person name="Bluhm B."/>
            <person name="Cannon C."/>
            <person name="Castanera R."/>
            <person name="Culley D."/>
            <person name="Daum C."/>
            <person name="Ezra D."/>
            <person name="Gonzalez J."/>
            <person name="Henrissat B."/>
            <person name="Kuo A."/>
            <person name="Liang C."/>
            <person name="Lipzen A."/>
            <person name="Lutzoni F."/>
            <person name="Magnuson J."/>
            <person name="Mondo S."/>
            <person name="Nolan M."/>
            <person name="Ohm R."/>
            <person name="Pangilinan J."/>
            <person name="Park H.-J."/>
            <person name="Ramirez L."/>
            <person name="Alfaro M."/>
            <person name="Sun H."/>
            <person name="Tritt A."/>
            <person name="Yoshinaga Y."/>
            <person name="Zwiers L.-H."/>
            <person name="Turgeon B."/>
            <person name="Goodwin S."/>
            <person name="Spatafora J."/>
            <person name="Crous P."/>
            <person name="Grigoriev I."/>
        </authorList>
    </citation>
    <scope>NUCLEOTIDE SEQUENCE</scope>
    <source>
        <strain evidence="2">CBS 121167</strain>
    </source>
</reference>
<evidence type="ECO:0000313" key="2">
    <source>
        <dbReference type="EMBL" id="KAF2135085.1"/>
    </source>
</evidence>
<feature type="region of interest" description="Disordered" evidence="1">
    <location>
        <begin position="1"/>
        <end position="94"/>
    </location>
</feature>
<organism evidence="2 3">
    <name type="scientific">Aplosporella prunicola CBS 121167</name>
    <dbReference type="NCBI Taxonomy" id="1176127"/>
    <lineage>
        <taxon>Eukaryota</taxon>
        <taxon>Fungi</taxon>
        <taxon>Dikarya</taxon>
        <taxon>Ascomycota</taxon>
        <taxon>Pezizomycotina</taxon>
        <taxon>Dothideomycetes</taxon>
        <taxon>Dothideomycetes incertae sedis</taxon>
        <taxon>Botryosphaeriales</taxon>
        <taxon>Aplosporellaceae</taxon>
        <taxon>Aplosporella</taxon>
    </lineage>
</organism>
<protein>
    <submittedName>
        <fullName evidence="2">Uncharacterized protein</fullName>
    </submittedName>
</protein>
<accession>A0A6A6AVT9</accession>
<feature type="compositionally biased region" description="Low complexity" evidence="1">
    <location>
        <begin position="1"/>
        <end position="14"/>
    </location>
</feature>
<feature type="compositionally biased region" description="Gly residues" evidence="1">
    <location>
        <begin position="15"/>
        <end position="34"/>
    </location>
</feature>
<dbReference type="AlphaFoldDB" id="A0A6A6AVT9"/>
<proteinExistence type="predicted"/>
<evidence type="ECO:0000313" key="3">
    <source>
        <dbReference type="Proteomes" id="UP000799438"/>
    </source>
</evidence>
<sequence length="187" mass="19973">MNSGNSSGSNPGGYPNTGGGNYPGGPGGNPGGGHHVLAAGSQNNHHNRDYFNTILSDNPSSSNSGPPLGDNNQGVGQTHPTAAGDGVVQSSPLNYPTEGNVAETGRWLEKYKSECVPANRDRVRWSELFKHCKTIDPNGSTPLNQIMLTIEHHIISKHVPVPLFRDFVRANTFITDELIESMKKSSN</sequence>